<evidence type="ECO:0000256" key="2">
    <source>
        <dbReference type="SAM" id="MobiDB-lite"/>
    </source>
</evidence>
<feature type="transmembrane region" description="Helical" evidence="3">
    <location>
        <begin position="26"/>
        <end position="46"/>
    </location>
</feature>
<keyword evidence="3" id="KW-0812">Transmembrane</keyword>
<feature type="domain" description="Cell envelope-related transcriptional attenuator" evidence="4">
    <location>
        <begin position="103"/>
        <end position="247"/>
    </location>
</feature>
<evidence type="ECO:0000256" key="1">
    <source>
        <dbReference type="ARBA" id="ARBA00006068"/>
    </source>
</evidence>
<keyword evidence="3" id="KW-1133">Transmembrane helix</keyword>
<organism evidence="5 6">
    <name type="scientific">Zhihengliuella salsuginis</name>
    <dbReference type="NCBI Taxonomy" id="578222"/>
    <lineage>
        <taxon>Bacteria</taxon>
        <taxon>Bacillati</taxon>
        <taxon>Actinomycetota</taxon>
        <taxon>Actinomycetes</taxon>
        <taxon>Micrococcales</taxon>
        <taxon>Micrococcaceae</taxon>
        <taxon>Zhihengliuella</taxon>
    </lineage>
</organism>
<dbReference type="PANTHER" id="PTHR33392">
    <property type="entry name" value="POLYISOPRENYL-TEICHOIC ACID--PEPTIDOGLYCAN TEICHOIC ACID TRANSFERASE TAGU"/>
    <property type="match status" value="1"/>
</dbReference>
<evidence type="ECO:0000313" key="5">
    <source>
        <dbReference type="EMBL" id="GHD11739.1"/>
    </source>
</evidence>
<dbReference type="Proteomes" id="UP000642819">
    <property type="component" value="Unassembled WGS sequence"/>
</dbReference>
<protein>
    <submittedName>
        <fullName evidence="5">Transcriptional regulator</fullName>
    </submittedName>
</protein>
<evidence type="ECO:0000259" key="4">
    <source>
        <dbReference type="Pfam" id="PF03816"/>
    </source>
</evidence>
<evidence type="ECO:0000313" key="6">
    <source>
        <dbReference type="Proteomes" id="UP000642819"/>
    </source>
</evidence>
<sequence length="378" mass="40887">MPRPDLPAKYTPRHQAVPRRRRGRTALFVSLAVVLVLVLGAGGYVVSLMSTFSSKTQTIDAGLGTRPVDEKELEGPRNILLLGSDSRGDGNDLAAVKGEDGLRSDTMMIVHIPEDREDVYIMSMVRDLYVEIPGHGQRKVNAALNLGGYPLVVETMEELIGAPIDNVVSVDFEGFSALTEALGGVTVDNPNEFCTGHARPTCFEKGDIHLEGNDALRFVRERKAFLEGDFQRVANQQLFIKAVMRQFLNTETLSNPVRIYDIVDKFSEYLTVDDTLDSATMVGLISTVKDVRTDDVHFFTIPTGPPDQVGGAEIITQDPEAMTALREALLSDDLRGFLEDGDWTNAYGNPITGGTSGTEAPSTPGSEAPAGDGTGVGE</sequence>
<dbReference type="PANTHER" id="PTHR33392:SF6">
    <property type="entry name" value="POLYISOPRENYL-TEICHOIC ACID--PEPTIDOGLYCAN TEICHOIC ACID TRANSFERASE TAGU"/>
    <property type="match status" value="1"/>
</dbReference>
<name>A0ABQ3GK18_9MICC</name>
<proteinExistence type="inferred from homology"/>
<keyword evidence="3" id="KW-0472">Membrane</keyword>
<comment type="similarity">
    <text evidence="1">Belongs to the LytR/CpsA/Psr (LCP) family.</text>
</comment>
<dbReference type="EMBL" id="BMXK01000012">
    <property type="protein sequence ID" value="GHD11739.1"/>
    <property type="molecule type" value="Genomic_DNA"/>
</dbReference>
<keyword evidence="6" id="KW-1185">Reference proteome</keyword>
<dbReference type="NCBIfam" id="TIGR00350">
    <property type="entry name" value="lytR_cpsA_psr"/>
    <property type="match status" value="1"/>
</dbReference>
<dbReference type="Pfam" id="PF03816">
    <property type="entry name" value="LytR_cpsA_psr"/>
    <property type="match status" value="1"/>
</dbReference>
<dbReference type="Gene3D" id="3.40.630.190">
    <property type="entry name" value="LCP protein"/>
    <property type="match status" value="1"/>
</dbReference>
<comment type="caution">
    <text evidence="5">The sequence shown here is derived from an EMBL/GenBank/DDBJ whole genome shotgun (WGS) entry which is preliminary data.</text>
</comment>
<accession>A0ABQ3GK18</accession>
<evidence type="ECO:0000256" key="3">
    <source>
        <dbReference type="SAM" id="Phobius"/>
    </source>
</evidence>
<gene>
    <name evidence="5" type="ORF">GCM10008096_26460</name>
</gene>
<dbReference type="InterPro" id="IPR004474">
    <property type="entry name" value="LytR_CpsA_psr"/>
</dbReference>
<dbReference type="RefSeq" id="WP_189351068.1">
    <property type="nucleotide sequence ID" value="NZ_BMXK01000012.1"/>
</dbReference>
<dbReference type="InterPro" id="IPR050922">
    <property type="entry name" value="LytR/CpsA/Psr_CW_biosynth"/>
</dbReference>
<reference evidence="6" key="1">
    <citation type="journal article" date="2019" name="Int. J. Syst. Evol. Microbiol.">
        <title>The Global Catalogue of Microorganisms (GCM) 10K type strain sequencing project: providing services to taxonomists for standard genome sequencing and annotation.</title>
        <authorList>
            <consortium name="The Broad Institute Genomics Platform"/>
            <consortium name="The Broad Institute Genome Sequencing Center for Infectious Disease"/>
            <person name="Wu L."/>
            <person name="Ma J."/>
        </authorList>
    </citation>
    <scope>NUCLEOTIDE SEQUENCE [LARGE SCALE GENOMIC DNA]</scope>
    <source>
        <strain evidence="6">KCTC 19466</strain>
    </source>
</reference>
<feature type="region of interest" description="Disordered" evidence="2">
    <location>
        <begin position="348"/>
        <end position="378"/>
    </location>
</feature>